<evidence type="ECO:0000313" key="8">
    <source>
        <dbReference type="Proteomes" id="UP000271337"/>
    </source>
</evidence>
<dbReference type="GO" id="GO:0016020">
    <property type="term" value="C:membrane"/>
    <property type="evidence" value="ECO:0007669"/>
    <property type="project" value="UniProtKB-SubCell"/>
</dbReference>
<keyword evidence="2 6" id="KW-0812">Transmembrane</keyword>
<feature type="compositionally biased region" description="Polar residues" evidence="5">
    <location>
        <begin position="171"/>
        <end position="182"/>
    </location>
</feature>
<dbReference type="InterPro" id="IPR006603">
    <property type="entry name" value="PQ-loop_rpt"/>
</dbReference>
<proteinExistence type="predicted"/>
<evidence type="ECO:0000256" key="3">
    <source>
        <dbReference type="ARBA" id="ARBA00022989"/>
    </source>
</evidence>
<dbReference type="Gene3D" id="1.20.1280.290">
    <property type="match status" value="1"/>
</dbReference>
<keyword evidence="3 6" id="KW-1133">Transmembrane helix</keyword>
<evidence type="ECO:0000256" key="1">
    <source>
        <dbReference type="ARBA" id="ARBA00004141"/>
    </source>
</evidence>
<feature type="non-terminal residue" evidence="7">
    <location>
        <position position="1"/>
    </location>
</feature>
<feature type="transmembrane region" description="Helical" evidence="6">
    <location>
        <begin position="50"/>
        <end position="70"/>
    </location>
</feature>
<feature type="region of interest" description="Disordered" evidence="5">
    <location>
        <begin position="104"/>
        <end position="123"/>
    </location>
</feature>
<feature type="transmembrane region" description="Helical" evidence="6">
    <location>
        <begin position="76"/>
        <end position="98"/>
    </location>
</feature>
<dbReference type="AlphaFoldDB" id="A0A3M6WBJ0"/>
<evidence type="ECO:0000256" key="6">
    <source>
        <dbReference type="SAM" id="Phobius"/>
    </source>
</evidence>
<organism evidence="7 8">
    <name type="scientific">Hortaea werneckii</name>
    <name type="common">Black yeast</name>
    <name type="synonym">Cladosporium werneckii</name>
    <dbReference type="NCBI Taxonomy" id="91943"/>
    <lineage>
        <taxon>Eukaryota</taxon>
        <taxon>Fungi</taxon>
        <taxon>Dikarya</taxon>
        <taxon>Ascomycota</taxon>
        <taxon>Pezizomycotina</taxon>
        <taxon>Dothideomycetes</taxon>
        <taxon>Dothideomycetidae</taxon>
        <taxon>Mycosphaerellales</taxon>
        <taxon>Teratosphaeriaceae</taxon>
        <taxon>Hortaea</taxon>
    </lineage>
</organism>
<evidence type="ECO:0000256" key="2">
    <source>
        <dbReference type="ARBA" id="ARBA00022692"/>
    </source>
</evidence>
<dbReference type="EMBL" id="QWIL01005045">
    <property type="protein sequence ID" value="RMX75942.1"/>
    <property type="molecule type" value="Genomic_DNA"/>
</dbReference>
<accession>A0A3M6WBJ0</accession>
<evidence type="ECO:0000256" key="4">
    <source>
        <dbReference type="ARBA" id="ARBA00023136"/>
    </source>
</evidence>
<keyword evidence="4 6" id="KW-0472">Membrane</keyword>
<dbReference type="Proteomes" id="UP000271337">
    <property type="component" value="Unassembled WGS sequence"/>
</dbReference>
<evidence type="ECO:0000313" key="7">
    <source>
        <dbReference type="EMBL" id="RMX75942.1"/>
    </source>
</evidence>
<dbReference type="Pfam" id="PF04193">
    <property type="entry name" value="PQ-loop"/>
    <property type="match status" value="1"/>
</dbReference>
<sequence length="182" mass="19923">IVLNRFPWLAQGWADILGIAVAVFACVQWVPQTWTTWHLGHLGSLSLPSLCLMAPYTCIFGINMIIRLGLRGWSAWIVYVLVGTMQVLLAGMGISFAVRDRKKPKGERKPSVPAEDDCAASPSFDSRWNLYASRARAASSLSQGTRSTRSGVAPDERRPLLASCAADIPDYQTTPTASRSRT</sequence>
<name>A0A3M6WBJ0_HORWE</name>
<feature type="non-terminal residue" evidence="7">
    <location>
        <position position="182"/>
    </location>
</feature>
<protein>
    <submittedName>
        <fullName evidence="7">Uncharacterized protein</fullName>
    </submittedName>
</protein>
<reference evidence="7 8" key="1">
    <citation type="journal article" date="2018" name="BMC Genomics">
        <title>Genomic evidence for intraspecific hybridization in a clonal and extremely halotolerant yeast.</title>
        <authorList>
            <person name="Gostincar C."/>
            <person name="Stajich J.E."/>
            <person name="Zupancic J."/>
            <person name="Zalar P."/>
            <person name="Gunde-Cimerman N."/>
        </authorList>
    </citation>
    <scope>NUCLEOTIDE SEQUENCE [LARGE SCALE GENOMIC DNA]</scope>
    <source>
        <strain evidence="7 8">EXF-6669</strain>
    </source>
</reference>
<gene>
    <name evidence="7" type="ORF">D0867_16700</name>
</gene>
<feature type="region of interest" description="Disordered" evidence="5">
    <location>
        <begin position="136"/>
        <end position="182"/>
    </location>
</feature>
<feature type="transmembrane region" description="Helical" evidence="6">
    <location>
        <begin position="12"/>
        <end position="30"/>
    </location>
</feature>
<comment type="subcellular location">
    <subcellularLocation>
        <location evidence="1">Membrane</location>
        <topology evidence="1">Multi-pass membrane protein</topology>
    </subcellularLocation>
</comment>
<evidence type="ECO:0000256" key="5">
    <source>
        <dbReference type="SAM" id="MobiDB-lite"/>
    </source>
</evidence>
<dbReference type="OrthoDB" id="19344at2759"/>
<comment type="caution">
    <text evidence="7">The sequence shown here is derived from an EMBL/GenBank/DDBJ whole genome shotgun (WGS) entry which is preliminary data.</text>
</comment>